<keyword evidence="13" id="KW-1185">Reference proteome</keyword>
<dbReference type="CDD" id="cd03784">
    <property type="entry name" value="GT1_Gtf-like"/>
    <property type="match status" value="1"/>
</dbReference>
<accession>A0A9P0HI00</accession>
<evidence type="ECO:0000313" key="12">
    <source>
        <dbReference type="EMBL" id="CAH1402290.1"/>
    </source>
</evidence>
<keyword evidence="3" id="KW-0328">Glycosyltransferase</keyword>
<keyword evidence="4" id="KW-0808">Transferase</keyword>
<evidence type="ECO:0000256" key="9">
    <source>
        <dbReference type="ARBA" id="ARBA00023180"/>
    </source>
</evidence>
<keyword evidence="5 11" id="KW-0812">Transmembrane</keyword>
<sequence length="513" mass="58535">MKGAIYILILSIMNYCHGYNILVMMPLPLYSHTKSYLPLFIELAKRGHNLTMVSPFQLKEPIPNFNEVVIEDSLREMQESKHDIRDFEGFFMRLFGPRLFCIIMRHNVFKSESFKAFLNDTDSKFDMVITETFFGQEPFIALGHKYGAVQVSVQTVNIFMALSLVTGNPHNPAYVPSSVFPSSRYMNFWERSKSTFANLLDYLISHAAWLYLDYDMRSRFAPYPGFENLPPILNMFKNISLVLLDNHMATTNPRPYLPNIVEIGGLTIKGGNKLDDEWGKYLNESVDGVIYFSWGSIYKTENMRPHELAAFMSAFGKLKQRVLMKADEDTLPGKPDNVRLAKWVPQASILGHPNVRAFVSHGGLHGLLEGTYHGVPIIGTPLFADQTSNIKFCEEAGYCIYVDLNTVTEGILLDAINKILTNSSYKENALIRSKIMKDKPLSVMDNAIYWVEYVLRHRGATHLRSAAVELSWYQYLLLDVIVVWGAVIVVAVLFLRKSIKYICKARRSKSKKD</sequence>
<organism evidence="12 13">
    <name type="scientific">Nezara viridula</name>
    <name type="common">Southern green stink bug</name>
    <name type="synonym">Cimex viridulus</name>
    <dbReference type="NCBI Taxonomy" id="85310"/>
    <lineage>
        <taxon>Eukaryota</taxon>
        <taxon>Metazoa</taxon>
        <taxon>Ecdysozoa</taxon>
        <taxon>Arthropoda</taxon>
        <taxon>Hexapoda</taxon>
        <taxon>Insecta</taxon>
        <taxon>Pterygota</taxon>
        <taxon>Neoptera</taxon>
        <taxon>Paraneoptera</taxon>
        <taxon>Hemiptera</taxon>
        <taxon>Heteroptera</taxon>
        <taxon>Panheteroptera</taxon>
        <taxon>Pentatomomorpha</taxon>
        <taxon>Pentatomoidea</taxon>
        <taxon>Pentatomidae</taxon>
        <taxon>Pentatominae</taxon>
        <taxon>Nezara</taxon>
    </lineage>
</organism>
<evidence type="ECO:0000313" key="13">
    <source>
        <dbReference type="Proteomes" id="UP001152798"/>
    </source>
</evidence>
<evidence type="ECO:0000256" key="11">
    <source>
        <dbReference type="SAM" id="Phobius"/>
    </source>
</evidence>
<keyword evidence="9" id="KW-0325">Glycoprotein</keyword>
<dbReference type="GO" id="GO:0008194">
    <property type="term" value="F:UDP-glycosyltransferase activity"/>
    <property type="evidence" value="ECO:0007669"/>
    <property type="project" value="InterPro"/>
</dbReference>
<feature type="transmembrane region" description="Helical" evidence="11">
    <location>
        <begin position="472"/>
        <end position="495"/>
    </location>
</feature>
<dbReference type="Proteomes" id="UP001152798">
    <property type="component" value="Chromosome 5"/>
</dbReference>
<dbReference type="FunFam" id="3.40.50.2000:FF:000050">
    <property type="entry name" value="UDP-glucuronosyltransferase"/>
    <property type="match status" value="1"/>
</dbReference>
<gene>
    <name evidence="12" type="ORF">NEZAVI_LOCUS11147</name>
</gene>
<evidence type="ECO:0000256" key="4">
    <source>
        <dbReference type="ARBA" id="ARBA00022679"/>
    </source>
</evidence>
<dbReference type="EMBL" id="OV725081">
    <property type="protein sequence ID" value="CAH1402290.1"/>
    <property type="molecule type" value="Genomic_DNA"/>
</dbReference>
<dbReference type="OrthoDB" id="5835829at2759"/>
<evidence type="ECO:0000256" key="1">
    <source>
        <dbReference type="ARBA" id="ARBA00004240"/>
    </source>
</evidence>
<dbReference type="InterPro" id="IPR002213">
    <property type="entry name" value="UDP_glucos_trans"/>
</dbReference>
<dbReference type="InterPro" id="IPR050271">
    <property type="entry name" value="UDP-glycosyltransferase"/>
</dbReference>
<proteinExistence type="inferred from homology"/>
<evidence type="ECO:0000256" key="6">
    <source>
        <dbReference type="ARBA" id="ARBA00022824"/>
    </source>
</evidence>
<evidence type="ECO:0000256" key="5">
    <source>
        <dbReference type="ARBA" id="ARBA00022692"/>
    </source>
</evidence>
<dbReference type="SUPFAM" id="SSF53756">
    <property type="entry name" value="UDP-Glycosyltransferase/glycogen phosphorylase"/>
    <property type="match status" value="1"/>
</dbReference>
<protein>
    <recommendedName>
        <fullName evidence="14">UDP-glucuronosyltransferase</fullName>
    </recommendedName>
</protein>
<comment type="similarity">
    <text evidence="2">Belongs to the UDP-glycosyltransferase family.</text>
</comment>
<keyword evidence="8 11" id="KW-0472">Membrane</keyword>
<dbReference type="AlphaFoldDB" id="A0A9P0HI00"/>
<dbReference type="Gene3D" id="3.40.50.2000">
    <property type="entry name" value="Glycogen Phosphorylase B"/>
    <property type="match status" value="2"/>
</dbReference>
<evidence type="ECO:0000256" key="10">
    <source>
        <dbReference type="ARBA" id="ARBA00046288"/>
    </source>
</evidence>
<evidence type="ECO:0008006" key="14">
    <source>
        <dbReference type="Google" id="ProtNLM"/>
    </source>
</evidence>
<evidence type="ECO:0000256" key="8">
    <source>
        <dbReference type="ARBA" id="ARBA00023136"/>
    </source>
</evidence>
<comment type="subcellular location">
    <subcellularLocation>
        <location evidence="10">Endomembrane system</location>
        <topology evidence="10">Single-pass type I membrane protein</topology>
    </subcellularLocation>
    <subcellularLocation>
        <location evidence="1">Endoplasmic reticulum</location>
    </subcellularLocation>
</comment>
<dbReference type="PANTHER" id="PTHR48043">
    <property type="entry name" value="EG:EG0003.4 PROTEIN-RELATED"/>
    <property type="match status" value="1"/>
</dbReference>
<evidence type="ECO:0000256" key="2">
    <source>
        <dbReference type="ARBA" id="ARBA00009995"/>
    </source>
</evidence>
<dbReference type="Pfam" id="PF00201">
    <property type="entry name" value="UDPGT"/>
    <property type="match status" value="1"/>
</dbReference>
<reference evidence="12" key="1">
    <citation type="submission" date="2022-01" db="EMBL/GenBank/DDBJ databases">
        <authorList>
            <person name="King R."/>
        </authorList>
    </citation>
    <scope>NUCLEOTIDE SEQUENCE</scope>
</reference>
<dbReference type="PANTHER" id="PTHR48043:SF159">
    <property type="entry name" value="EG:EG0003.4 PROTEIN-RELATED"/>
    <property type="match status" value="1"/>
</dbReference>
<name>A0A9P0HI00_NEZVI</name>
<evidence type="ECO:0000256" key="7">
    <source>
        <dbReference type="ARBA" id="ARBA00022989"/>
    </source>
</evidence>
<dbReference type="GO" id="GO:0005783">
    <property type="term" value="C:endoplasmic reticulum"/>
    <property type="evidence" value="ECO:0007669"/>
    <property type="project" value="UniProtKB-SubCell"/>
</dbReference>
<keyword evidence="7 11" id="KW-1133">Transmembrane helix</keyword>
<evidence type="ECO:0000256" key="3">
    <source>
        <dbReference type="ARBA" id="ARBA00022676"/>
    </source>
</evidence>
<keyword evidence="6" id="KW-0256">Endoplasmic reticulum</keyword>